<dbReference type="RefSeq" id="WP_093320074.1">
    <property type="nucleotide sequence ID" value="NZ_FOSZ01000001.1"/>
</dbReference>
<dbReference type="Proteomes" id="UP000198851">
    <property type="component" value="Unassembled WGS sequence"/>
</dbReference>
<dbReference type="InterPro" id="IPR009959">
    <property type="entry name" value="Cyclase_SnoaL-like"/>
</dbReference>
<dbReference type="SUPFAM" id="SSF54427">
    <property type="entry name" value="NTF2-like"/>
    <property type="match status" value="1"/>
</dbReference>
<dbReference type="GO" id="GO:0030638">
    <property type="term" value="P:polyketide metabolic process"/>
    <property type="evidence" value="ECO:0007669"/>
    <property type="project" value="InterPro"/>
</dbReference>
<dbReference type="EMBL" id="FOSZ01000001">
    <property type="protein sequence ID" value="SFK60153.1"/>
    <property type="molecule type" value="Genomic_DNA"/>
</dbReference>
<keyword evidence="2" id="KW-1185">Reference proteome</keyword>
<accession>A0A1I4AV25</accession>
<dbReference type="AlphaFoldDB" id="A0A1I4AV25"/>
<dbReference type="Gene3D" id="3.10.450.50">
    <property type="match status" value="1"/>
</dbReference>
<evidence type="ECO:0000313" key="2">
    <source>
        <dbReference type="Proteomes" id="UP000198851"/>
    </source>
</evidence>
<proteinExistence type="predicted"/>
<sequence length="141" mass="15750">MSRKHIIEDWYQRVWIDMDFTAIDEHFTVATEAEGLLPDFSVGQDDFKTLVPMFRALIDNVEVSVDKVIEEGDWVSALTSTRATNPKTGSPVSGYGQLTCRFNGSKIVEAYNAFDFLSFFEQLGALPPHSLELGLTGQKIA</sequence>
<name>A0A1I4AV25_9RHOB</name>
<evidence type="ECO:0000313" key="1">
    <source>
        <dbReference type="EMBL" id="SFK60153.1"/>
    </source>
</evidence>
<dbReference type="Pfam" id="PF07366">
    <property type="entry name" value="SnoaL"/>
    <property type="match status" value="1"/>
</dbReference>
<gene>
    <name evidence="1" type="ORF">SAMN04488036_101613</name>
</gene>
<dbReference type="InterPro" id="IPR032710">
    <property type="entry name" value="NTF2-like_dom_sf"/>
</dbReference>
<reference evidence="2" key="1">
    <citation type="submission" date="2016-10" db="EMBL/GenBank/DDBJ databases">
        <authorList>
            <person name="Varghese N."/>
            <person name="Submissions S."/>
        </authorList>
    </citation>
    <scope>NUCLEOTIDE SEQUENCE [LARGE SCALE GENOMIC DNA]</scope>
    <source>
        <strain evidence="2">DSM 28453</strain>
    </source>
</reference>
<dbReference type="OrthoDB" id="7844074at2"/>
<organism evidence="1 2">
    <name type="scientific">Shimia haliotis</name>
    <dbReference type="NCBI Taxonomy" id="1280847"/>
    <lineage>
        <taxon>Bacteria</taxon>
        <taxon>Pseudomonadati</taxon>
        <taxon>Pseudomonadota</taxon>
        <taxon>Alphaproteobacteria</taxon>
        <taxon>Rhodobacterales</taxon>
        <taxon>Roseobacteraceae</taxon>
    </lineage>
</organism>
<dbReference type="STRING" id="1280847.SAMN04488036_101613"/>
<protein>
    <submittedName>
        <fullName evidence="1">SnoaL-like polyketide cyclase</fullName>
    </submittedName>
</protein>